<dbReference type="Pfam" id="PF01208">
    <property type="entry name" value="URO-D"/>
    <property type="match status" value="1"/>
</dbReference>
<name>A0A939BF39_9FIRM</name>
<dbReference type="GO" id="GO:0006779">
    <property type="term" value="P:porphyrin-containing compound biosynthetic process"/>
    <property type="evidence" value="ECO:0007669"/>
    <property type="project" value="InterPro"/>
</dbReference>
<dbReference type="AlphaFoldDB" id="A0A939BF39"/>
<comment type="caution">
    <text evidence="2">The sequence shown here is derived from an EMBL/GenBank/DDBJ whole genome shotgun (WGS) entry which is preliminary data.</text>
</comment>
<protein>
    <recommendedName>
        <fullName evidence="1">Uroporphyrinogen decarboxylase (URO-D) domain-containing protein</fullName>
    </recommendedName>
</protein>
<dbReference type="Proteomes" id="UP000774750">
    <property type="component" value="Unassembled WGS sequence"/>
</dbReference>
<accession>A0A939BF39</accession>
<dbReference type="InterPro" id="IPR000257">
    <property type="entry name" value="Uroporphyrinogen_deCOase"/>
</dbReference>
<dbReference type="RefSeq" id="WP_204447828.1">
    <property type="nucleotide sequence ID" value="NZ_JACJKY010000022.1"/>
</dbReference>
<keyword evidence="3" id="KW-1185">Reference proteome</keyword>
<evidence type="ECO:0000259" key="1">
    <source>
        <dbReference type="Pfam" id="PF01208"/>
    </source>
</evidence>
<organism evidence="2 3">
    <name type="scientific">Merdimmobilis hominis</name>
    <dbReference type="NCBI Taxonomy" id="2897707"/>
    <lineage>
        <taxon>Bacteria</taxon>
        <taxon>Bacillati</taxon>
        <taxon>Bacillota</taxon>
        <taxon>Clostridia</taxon>
        <taxon>Eubacteriales</taxon>
        <taxon>Oscillospiraceae</taxon>
        <taxon>Merdimmobilis</taxon>
    </lineage>
</organism>
<dbReference type="InterPro" id="IPR038071">
    <property type="entry name" value="UROD/MetE-like_sf"/>
</dbReference>
<feature type="domain" description="Uroporphyrinogen decarboxylase (URO-D)" evidence="1">
    <location>
        <begin position="83"/>
        <end position="325"/>
    </location>
</feature>
<sequence length="332" mass="38662">MTNRERVRAVLNRDVPDRLPVVEWAVWWDLTVKRWNSEGVQPEDGPDALQNWFGLDPLRQIFVSPRGEKCPQPASHGAGIVCDAAEYDRIKPLLYPEENIQQVVECAKRWREGHENGDYAQWLTLEGFFWFPRTLFGIEAHLYAFYDEPELMMRMNQDLADYHLRCLEQLLPVIQPEFMTFAEDMSYNHGPMISRELFDTFMLPYYQQVIPVLKEAGVRVLIDTDGDVEPLIPWFKDAGIEGVLPLERQAGVDVNRIRRNHPDWLMIGGYNKMVMHLGEEAMRMEFERLLPVMKSGGYIPSVDHQTPPDVSAKQYETYVRLLQEYAKKAVQC</sequence>
<reference evidence="2" key="2">
    <citation type="journal article" date="2021" name="Sci. Rep.">
        <title>The distribution of antibiotic resistance genes in chicken gut microbiota commensals.</title>
        <authorList>
            <person name="Juricova H."/>
            <person name="Matiasovicova J."/>
            <person name="Kubasova T."/>
            <person name="Cejkova D."/>
            <person name="Rychlik I."/>
        </authorList>
    </citation>
    <scope>NUCLEOTIDE SEQUENCE</scope>
    <source>
        <strain evidence="2">An559</strain>
    </source>
</reference>
<dbReference type="EMBL" id="JACJKY010000022">
    <property type="protein sequence ID" value="MBM6921672.1"/>
    <property type="molecule type" value="Genomic_DNA"/>
</dbReference>
<evidence type="ECO:0000313" key="2">
    <source>
        <dbReference type="EMBL" id="MBM6921672.1"/>
    </source>
</evidence>
<dbReference type="GO" id="GO:0004853">
    <property type="term" value="F:uroporphyrinogen decarboxylase activity"/>
    <property type="evidence" value="ECO:0007669"/>
    <property type="project" value="InterPro"/>
</dbReference>
<gene>
    <name evidence="2" type="ORF">H6A12_10975</name>
</gene>
<dbReference type="SUPFAM" id="SSF51726">
    <property type="entry name" value="UROD/MetE-like"/>
    <property type="match status" value="1"/>
</dbReference>
<reference evidence="2" key="1">
    <citation type="submission" date="2020-08" db="EMBL/GenBank/DDBJ databases">
        <authorList>
            <person name="Cejkova D."/>
            <person name="Kubasova T."/>
            <person name="Jahodarova E."/>
            <person name="Rychlik I."/>
        </authorList>
    </citation>
    <scope>NUCLEOTIDE SEQUENCE</scope>
    <source>
        <strain evidence="2">An559</strain>
    </source>
</reference>
<dbReference type="Gene3D" id="3.20.20.210">
    <property type="match status" value="1"/>
</dbReference>
<proteinExistence type="predicted"/>
<evidence type="ECO:0000313" key="3">
    <source>
        <dbReference type="Proteomes" id="UP000774750"/>
    </source>
</evidence>